<organism evidence="1 2">
    <name type="scientific">Actinopolymorpha pittospori</name>
    <dbReference type="NCBI Taxonomy" id="648752"/>
    <lineage>
        <taxon>Bacteria</taxon>
        <taxon>Bacillati</taxon>
        <taxon>Actinomycetota</taxon>
        <taxon>Actinomycetes</taxon>
        <taxon>Propionibacteriales</taxon>
        <taxon>Actinopolymorphaceae</taxon>
        <taxon>Actinopolymorpha</taxon>
    </lineage>
</organism>
<dbReference type="EMBL" id="JADBEM010000001">
    <property type="protein sequence ID" value="MBE1608649.1"/>
    <property type="molecule type" value="Genomic_DNA"/>
</dbReference>
<reference evidence="1" key="1">
    <citation type="submission" date="2020-10" db="EMBL/GenBank/DDBJ databases">
        <title>Sequencing the genomes of 1000 actinobacteria strains.</title>
        <authorList>
            <person name="Klenk H.-P."/>
        </authorList>
    </citation>
    <scope>NUCLEOTIDE SEQUENCE</scope>
    <source>
        <strain evidence="1">DSM 45354</strain>
    </source>
</reference>
<keyword evidence="2" id="KW-1185">Reference proteome</keyword>
<dbReference type="Proteomes" id="UP000638648">
    <property type="component" value="Unassembled WGS sequence"/>
</dbReference>
<proteinExistence type="predicted"/>
<comment type="caution">
    <text evidence="1">The sequence shown here is derived from an EMBL/GenBank/DDBJ whole genome shotgun (WGS) entry which is preliminary data.</text>
</comment>
<gene>
    <name evidence="1" type="ORF">HEB94_005497</name>
</gene>
<evidence type="ECO:0000313" key="2">
    <source>
        <dbReference type="Proteomes" id="UP000638648"/>
    </source>
</evidence>
<accession>A0A927MXZ3</accession>
<protein>
    <submittedName>
        <fullName evidence="1">Uncharacterized protein</fullName>
    </submittedName>
</protein>
<evidence type="ECO:0000313" key="1">
    <source>
        <dbReference type="EMBL" id="MBE1608649.1"/>
    </source>
</evidence>
<sequence length="56" mass="6297">MRLGVEGKASCWRTLRVLSDGKLDPTRLNNLIQRAAQQVERLERLRISTAADAFTA</sequence>
<dbReference type="RefSeq" id="WP_202896557.1">
    <property type="nucleotide sequence ID" value="NZ_BAABJL010000136.1"/>
</dbReference>
<name>A0A927MXZ3_9ACTN</name>
<dbReference type="AlphaFoldDB" id="A0A927MXZ3"/>